<dbReference type="PANTHER" id="PTHR10540:SF22">
    <property type="entry name" value="JAB1_MPN_MOV34 METALLOENZYME DOMAIN-CONTAINING PROTEIN"/>
    <property type="match status" value="1"/>
</dbReference>
<dbReference type="InterPro" id="IPR035979">
    <property type="entry name" value="RBD_domain_sf"/>
</dbReference>
<dbReference type="Proteomes" id="UP000824890">
    <property type="component" value="Unassembled WGS sequence"/>
</dbReference>
<dbReference type="Gene3D" id="3.40.140.10">
    <property type="entry name" value="Cytidine Deaminase, domain 2"/>
    <property type="match status" value="1"/>
</dbReference>
<dbReference type="InterPro" id="IPR037518">
    <property type="entry name" value="MPN"/>
</dbReference>
<dbReference type="PANTHER" id="PTHR10540">
    <property type="entry name" value="EUKARYOTIC TRANSLATION INITIATION FACTOR 3 SUBUNIT F-RELATED"/>
    <property type="match status" value="1"/>
</dbReference>
<feature type="domain" description="MPN" evidence="1">
    <location>
        <begin position="6"/>
        <end position="139"/>
    </location>
</feature>
<dbReference type="InterPro" id="IPR000555">
    <property type="entry name" value="JAMM/MPN+_dom"/>
</dbReference>
<comment type="caution">
    <text evidence="2">The sequence shown here is derived from an EMBL/GenBank/DDBJ whole genome shotgun (WGS) entry which is preliminary data.</text>
</comment>
<dbReference type="EMBL" id="JAGKQM010000009">
    <property type="protein sequence ID" value="KAH0913555.1"/>
    <property type="molecule type" value="Genomic_DNA"/>
</dbReference>
<evidence type="ECO:0000313" key="2">
    <source>
        <dbReference type="EMBL" id="KAH0913555.1"/>
    </source>
</evidence>
<reference evidence="2 3" key="1">
    <citation type="submission" date="2021-05" db="EMBL/GenBank/DDBJ databases">
        <title>Genome Assembly of Synthetic Allotetraploid Brassica napus Reveals Homoeologous Exchanges between Subgenomes.</title>
        <authorList>
            <person name="Davis J.T."/>
        </authorList>
    </citation>
    <scope>NUCLEOTIDE SEQUENCE [LARGE SCALE GENOMIC DNA]</scope>
    <source>
        <strain evidence="3">cv. Da-Ae</strain>
        <tissue evidence="2">Seedling</tissue>
    </source>
</reference>
<name>A0ABQ8CAX2_BRANA</name>
<gene>
    <name evidence="2" type="ORF">HID58_036876</name>
</gene>
<keyword evidence="3" id="KW-1185">Reference proteome</keyword>
<sequence length="371" mass="41675">MTIEKVVVHPLVLRNIFHKHHCVVKNTGRRGVGVLLGWRHGGIVSVTNSYAVLFKEDSVWSFDQTHHESMLRMFESVSERDVVVGWYSTSPEPHVNNLDMHAVFRKYADDPLFLTIDVMRTEMEIPTVAYLVVDEVNEVGSSKKTFFRVFTEVAPPPEEIGSSARSTLVSEMLIDGALQDTIESHYLFVKNKVRISVEGYDLSLDPFDLDRSLEEHFGSCGTVEYVDVPRHPDTNAISNKCSTVTLRGEFAEEKALALNGTDVEGWTVTVKVLPPAMTELMCLLMFQTLREEQRYSRFTQGIRNLRMVFQSNIAMRTSEFSGADLTNLLNEAAEEVIFGESEKTTGAVGDLQQITGLAKSTSNGVTHHWNP</sequence>
<evidence type="ECO:0000259" key="1">
    <source>
        <dbReference type="PROSITE" id="PS50249"/>
    </source>
</evidence>
<dbReference type="Gene3D" id="3.30.70.330">
    <property type="match status" value="1"/>
</dbReference>
<dbReference type="InterPro" id="IPR012677">
    <property type="entry name" value="Nucleotide-bd_a/b_plait_sf"/>
</dbReference>
<organism evidence="2 3">
    <name type="scientific">Brassica napus</name>
    <name type="common">Rape</name>
    <dbReference type="NCBI Taxonomy" id="3708"/>
    <lineage>
        <taxon>Eukaryota</taxon>
        <taxon>Viridiplantae</taxon>
        <taxon>Streptophyta</taxon>
        <taxon>Embryophyta</taxon>
        <taxon>Tracheophyta</taxon>
        <taxon>Spermatophyta</taxon>
        <taxon>Magnoliopsida</taxon>
        <taxon>eudicotyledons</taxon>
        <taxon>Gunneridae</taxon>
        <taxon>Pentapetalae</taxon>
        <taxon>rosids</taxon>
        <taxon>malvids</taxon>
        <taxon>Brassicales</taxon>
        <taxon>Brassicaceae</taxon>
        <taxon>Brassiceae</taxon>
        <taxon>Brassica</taxon>
    </lineage>
</organism>
<dbReference type="SMART" id="SM00232">
    <property type="entry name" value="JAB_MPN"/>
    <property type="match status" value="1"/>
</dbReference>
<evidence type="ECO:0000313" key="3">
    <source>
        <dbReference type="Proteomes" id="UP000824890"/>
    </source>
</evidence>
<dbReference type="InterPro" id="IPR037219">
    <property type="entry name" value="Peptidase_M41-like"/>
</dbReference>
<dbReference type="PROSITE" id="PS50249">
    <property type="entry name" value="MPN"/>
    <property type="match status" value="1"/>
</dbReference>
<dbReference type="SUPFAM" id="SSF54928">
    <property type="entry name" value="RNA-binding domain, RBD"/>
    <property type="match status" value="1"/>
</dbReference>
<dbReference type="Pfam" id="PF01398">
    <property type="entry name" value="JAB"/>
    <property type="match status" value="1"/>
</dbReference>
<protein>
    <recommendedName>
        <fullName evidence="1">MPN domain-containing protein</fullName>
    </recommendedName>
</protein>
<dbReference type="SUPFAM" id="SSF140990">
    <property type="entry name" value="FtsH protease domain-like"/>
    <property type="match status" value="1"/>
</dbReference>
<accession>A0ABQ8CAX2</accession>
<proteinExistence type="predicted"/>